<keyword evidence="6" id="KW-1185">Reference proteome</keyword>
<evidence type="ECO:0000313" key="5">
    <source>
        <dbReference type="EMBL" id="CAG8213583.1"/>
    </source>
</evidence>
<dbReference type="Proteomes" id="UP001153618">
    <property type="component" value="Unassembled WGS sequence"/>
</dbReference>
<keyword evidence="2" id="KW-0863">Zinc-finger</keyword>
<evidence type="ECO:0000256" key="2">
    <source>
        <dbReference type="ARBA" id="ARBA00022771"/>
    </source>
</evidence>
<evidence type="ECO:0000259" key="4">
    <source>
        <dbReference type="SMART" id="SM01328"/>
    </source>
</evidence>
<dbReference type="InterPro" id="IPR027377">
    <property type="entry name" value="ZAR1/RTP1-5-like_Znf-3CxxC"/>
</dbReference>
<protein>
    <recommendedName>
        <fullName evidence="4">3CxxC-type domain-containing protein</fullName>
    </recommendedName>
</protein>
<proteinExistence type="predicted"/>
<name>A0A9W4N121_PENOL</name>
<dbReference type="SMART" id="SM01328">
    <property type="entry name" value="zf-3CxxC"/>
    <property type="match status" value="1"/>
</dbReference>
<sequence length="259" mass="29698">MARTRKQKSFPKWSIYKALDSEVSRLLADTGLAFDFHTEDNETRCIKQWDSNVMGRFVCHNPACRSKGWSSVKIAITIRQYTNHEYNARVYHQRCKSCSWLSKPLLDYSYAERVVYWLKKWNGVYVERPDISRSSKGPHDSALCEGCKAGHCSQDEDSLSKRFNRFVSLSCVRLLTDFEIDCMSSRQFLDCWAGNVDKFPFCPSGLPRCSFLEVLCANIGSQIIILSSWKAVGHLLNKGVGIEPPCVHERRIVSMGLEY</sequence>
<comment type="caution">
    <text evidence="5">The sequence shown here is derived from an EMBL/GenBank/DDBJ whole genome shotgun (WGS) entry which is preliminary data.</text>
</comment>
<dbReference type="AlphaFoldDB" id="A0A9W4N121"/>
<gene>
    <name evidence="5" type="ORF">POLS_LOCUS7890</name>
</gene>
<keyword evidence="1" id="KW-0479">Metal-binding</keyword>
<dbReference type="EMBL" id="CAJVOS010000050">
    <property type="protein sequence ID" value="CAG8213583.1"/>
    <property type="molecule type" value="Genomic_DNA"/>
</dbReference>
<accession>A0A9W4N121</accession>
<evidence type="ECO:0000256" key="1">
    <source>
        <dbReference type="ARBA" id="ARBA00022723"/>
    </source>
</evidence>
<evidence type="ECO:0000256" key="3">
    <source>
        <dbReference type="ARBA" id="ARBA00022833"/>
    </source>
</evidence>
<dbReference type="GO" id="GO:0008270">
    <property type="term" value="F:zinc ion binding"/>
    <property type="evidence" value="ECO:0007669"/>
    <property type="project" value="UniProtKB-KW"/>
</dbReference>
<dbReference type="OrthoDB" id="8121437at2759"/>
<evidence type="ECO:0000313" key="6">
    <source>
        <dbReference type="Proteomes" id="UP001153618"/>
    </source>
</evidence>
<feature type="domain" description="3CxxC-type" evidence="4">
    <location>
        <begin position="52"/>
        <end position="150"/>
    </location>
</feature>
<dbReference type="Pfam" id="PF13695">
    <property type="entry name" value="Zn_ribbon_3CxxC"/>
    <property type="match status" value="1"/>
</dbReference>
<reference evidence="5" key="1">
    <citation type="submission" date="2021-07" db="EMBL/GenBank/DDBJ databases">
        <authorList>
            <person name="Branca A.L. A."/>
        </authorList>
    </citation>
    <scope>NUCLEOTIDE SEQUENCE</scope>
</reference>
<organism evidence="5 6">
    <name type="scientific">Penicillium olsonii</name>
    <dbReference type="NCBI Taxonomy" id="99116"/>
    <lineage>
        <taxon>Eukaryota</taxon>
        <taxon>Fungi</taxon>
        <taxon>Dikarya</taxon>
        <taxon>Ascomycota</taxon>
        <taxon>Pezizomycotina</taxon>
        <taxon>Eurotiomycetes</taxon>
        <taxon>Eurotiomycetidae</taxon>
        <taxon>Eurotiales</taxon>
        <taxon>Aspergillaceae</taxon>
        <taxon>Penicillium</taxon>
    </lineage>
</organism>
<keyword evidence="3" id="KW-0862">Zinc</keyword>